<evidence type="ECO:0000313" key="3">
    <source>
        <dbReference type="WBParaSite" id="SCUD_0001896501-mRNA-1"/>
    </source>
</evidence>
<dbReference type="EMBL" id="UZAK01041779">
    <property type="protein sequence ID" value="VDP67602.1"/>
    <property type="molecule type" value="Genomic_DNA"/>
</dbReference>
<dbReference type="WBParaSite" id="SCUD_0001896501-mRNA-1">
    <property type="protein sequence ID" value="SCUD_0001896501-mRNA-1"/>
    <property type="gene ID" value="SCUD_0001896501"/>
</dbReference>
<dbReference type="AlphaFoldDB" id="A0A183KV69"/>
<dbReference type="Proteomes" id="UP000279833">
    <property type="component" value="Unassembled WGS sequence"/>
</dbReference>
<evidence type="ECO:0000313" key="1">
    <source>
        <dbReference type="EMBL" id="VDP67602.1"/>
    </source>
</evidence>
<reference evidence="1 2" key="2">
    <citation type="submission" date="2018-11" db="EMBL/GenBank/DDBJ databases">
        <authorList>
            <consortium name="Pathogen Informatics"/>
        </authorList>
    </citation>
    <scope>NUCLEOTIDE SEQUENCE [LARGE SCALE GENOMIC DNA]</scope>
    <source>
        <strain evidence="1">Dakar</strain>
        <strain evidence="2">Dakar, Senegal</strain>
    </source>
</reference>
<organism evidence="3">
    <name type="scientific">Schistosoma curassoni</name>
    <dbReference type="NCBI Taxonomy" id="6186"/>
    <lineage>
        <taxon>Eukaryota</taxon>
        <taxon>Metazoa</taxon>
        <taxon>Spiralia</taxon>
        <taxon>Lophotrochozoa</taxon>
        <taxon>Platyhelminthes</taxon>
        <taxon>Trematoda</taxon>
        <taxon>Digenea</taxon>
        <taxon>Strigeidida</taxon>
        <taxon>Schistosomatoidea</taxon>
        <taxon>Schistosomatidae</taxon>
        <taxon>Schistosoma</taxon>
    </lineage>
</organism>
<proteinExistence type="predicted"/>
<protein>
    <submittedName>
        <fullName evidence="1 3">Uncharacterized protein</fullName>
    </submittedName>
</protein>
<accession>A0A183KV69</accession>
<name>A0A183KV69_9TREM</name>
<gene>
    <name evidence="1" type="ORF">SCUD_LOCUS18962</name>
</gene>
<evidence type="ECO:0000313" key="2">
    <source>
        <dbReference type="Proteomes" id="UP000279833"/>
    </source>
</evidence>
<reference evidence="3" key="1">
    <citation type="submission" date="2016-06" db="UniProtKB">
        <authorList>
            <consortium name="WormBaseParasite"/>
        </authorList>
    </citation>
    <scope>IDENTIFICATION</scope>
</reference>
<keyword evidence="2" id="KW-1185">Reference proteome</keyword>
<sequence length="39" mass="4616">MIIIIIIQIIIIIIHQNEELILFELKNSLQIHCVIHIIN</sequence>